<organism evidence="1 2">
    <name type="scientific">Lecanosticta acicola</name>
    <dbReference type="NCBI Taxonomy" id="111012"/>
    <lineage>
        <taxon>Eukaryota</taxon>
        <taxon>Fungi</taxon>
        <taxon>Dikarya</taxon>
        <taxon>Ascomycota</taxon>
        <taxon>Pezizomycotina</taxon>
        <taxon>Dothideomycetes</taxon>
        <taxon>Dothideomycetidae</taxon>
        <taxon>Mycosphaerellales</taxon>
        <taxon>Mycosphaerellaceae</taxon>
        <taxon>Lecanosticta</taxon>
    </lineage>
</organism>
<evidence type="ECO:0000313" key="1">
    <source>
        <dbReference type="EMBL" id="CAK4029984.1"/>
    </source>
</evidence>
<evidence type="ECO:0000313" key="2">
    <source>
        <dbReference type="Proteomes" id="UP001296104"/>
    </source>
</evidence>
<comment type="caution">
    <text evidence="1">The sequence shown here is derived from an EMBL/GenBank/DDBJ whole genome shotgun (WGS) entry which is preliminary data.</text>
</comment>
<reference evidence="1" key="1">
    <citation type="submission" date="2023-11" db="EMBL/GenBank/DDBJ databases">
        <authorList>
            <person name="Alioto T."/>
            <person name="Alioto T."/>
            <person name="Gomez Garrido J."/>
        </authorList>
    </citation>
    <scope>NUCLEOTIDE SEQUENCE</scope>
</reference>
<dbReference type="InterPro" id="IPR018788">
    <property type="entry name" value="Proteasome_assmbl_chp_3"/>
</dbReference>
<gene>
    <name evidence="1" type="ORF">LECACI_7A005357</name>
</gene>
<dbReference type="GO" id="GO:0043248">
    <property type="term" value="P:proteasome assembly"/>
    <property type="evidence" value="ECO:0007669"/>
    <property type="project" value="InterPro"/>
</dbReference>
<accession>A0AAI8Z0H6</accession>
<dbReference type="EMBL" id="CAVMBE010000034">
    <property type="protein sequence ID" value="CAK4029984.1"/>
    <property type="molecule type" value="Genomic_DNA"/>
</dbReference>
<dbReference type="Gene3D" id="3.30.230.90">
    <property type="match status" value="1"/>
</dbReference>
<name>A0AAI8Z0H6_9PEZI</name>
<dbReference type="Pfam" id="PF10178">
    <property type="entry name" value="PAC3"/>
    <property type="match status" value="1"/>
</dbReference>
<proteinExistence type="predicted"/>
<protein>
    <recommendedName>
        <fullName evidence="3">Proteasome assembly chaperone 3</fullName>
    </recommendedName>
</protein>
<dbReference type="AlphaFoldDB" id="A0AAI8Z0H6"/>
<keyword evidence="2" id="KW-1185">Reference proteome</keyword>
<dbReference type="PANTHER" id="PTHR31051">
    <property type="entry name" value="PROTEASOME ASSEMBLY CHAPERONE 3"/>
    <property type="match status" value="1"/>
</dbReference>
<dbReference type="InterPro" id="IPR053720">
    <property type="entry name" value="Psm_Assembly_Chaperone"/>
</dbReference>
<dbReference type="PANTHER" id="PTHR31051:SF1">
    <property type="entry name" value="PROTEASOME ASSEMBLY CHAPERONE 3"/>
    <property type="match status" value="1"/>
</dbReference>
<evidence type="ECO:0008006" key="3">
    <source>
        <dbReference type="Google" id="ProtNLM"/>
    </source>
</evidence>
<sequence length="160" mass="16795">MEHPTPAQTQANVFPAPYPAASKTTSGLVNGRLTNITSMAFSDKIVITITQAGKLAHWVHVPLATISADPMNPGHVSNGASENSLLPMSHLTATTVLGGTKRDDEVIGQTLATTIGSAILMKRQHEERLLVVGLGLEDAAGSMTGRAHFEEAVGLVLHVL</sequence>
<dbReference type="Proteomes" id="UP001296104">
    <property type="component" value="Unassembled WGS sequence"/>
</dbReference>